<organism evidence="5 6">
    <name type="scientific">Nonomuraea rosea</name>
    <dbReference type="NCBI Taxonomy" id="638574"/>
    <lineage>
        <taxon>Bacteria</taxon>
        <taxon>Bacillati</taxon>
        <taxon>Actinomycetota</taxon>
        <taxon>Actinomycetes</taxon>
        <taxon>Streptosporangiales</taxon>
        <taxon>Streptosporangiaceae</taxon>
        <taxon>Nonomuraea</taxon>
    </lineage>
</organism>
<feature type="transmembrane region" description="Helical" evidence="3">
    <location>
        <begin position="36"/>
        <end position="53"/>
    </location>
</feature>
<dbReference type="Gene3D" id="3.40.50.300">
    <property type="entry name" value="P-loop containing nucleotide triphosphate hydrolases"/>
    <property type="match status" value="1"/>
</dbReference>
<keyword evidence="3" id="KW-0472">Membrane</keyword>
<feature type="transmembrane region" description="Helical" evidence="3">
    <location>
        <begin position="168"/>
        <end position="190"/>
    </location>
</feature>
<comment type="similarity">
    <text evidence="1">Belongs to the AAA ATPase family.</text>
</comment>
<evidence type="ECO:0000313" key="5">
    <source>
        <dbReference type="EMBL" id="GAA3539795.1"/>
    </source>
</evidence>
<evidence type="ECO:0000259" key="4">
    <source>
        <dbReference type="SMART" id="SM00382"/>
    </source>
</evidence>
<feature type="transmembrane region" description="Helical" evidence="3">
    <location>
        <begin position="934"/>
        <end position="956"/>
    </location>
</feature>
<feature type="transmembrane region" description="Helical" evidence="3">
    <location>
        <begin position="893"/>
        <end position="914"/>
    </location>
</feature>
<dbReference type="PANTHER" id="PTHR23076">
    <property type="entry name" value="METALLOPROTEASE M41 FTSH"/>
    <property type="match status" value="1"/>
</dbReference>
<dbReference type="Proteomes" id="UP001500630">
    <property type="component" value="Unassembled WGS sequence"/>
</dbReference>
<dbReference type="PROSITE" id="PS00674">
    <property type="entry name" value="AAA"/>
    <property type="match status" value="1"/>
</dbReference>
<gene>
    <name evidence="5" type="ORF">GCM10022419_019790</name>
</gene>
<dbReference type="InterPro" id="IPR027417">
    <property type="entry name" value="P-loop_NTPase"/>
</dbReference>
<proteinExistence type="inferred from homology"/>
<protein>
    <recommendedName>
        <fullName evidence="4">AAA+ ATPase domain-containing protein</fullName>
    </recommendedName>
</protein>
<dbReference type="RefSeq" id="WP_345560408.1">
    <property type="nucleotide sequence ID" value="NZ_BAABDQ010000003.1"/>
</dbReference>
<evidence type="ECO:0000256" key="3">
    <source>
        <dbReference type="SAM" id="Phobius"/>
    </source>
</evidence>
<dbReference type="Gene3D" id="1.20.58.760">
    <property type="entry name" value="Peptidase M41"/>
    <property type="match status" value="1"/>
</dbReference>
<dbReference type="Gene3D" id="1.10.8.60">
    <property type="match status" value="1"/>
</dbReference>
<dbReference type="PRINTS" id="PR00830">
    <property type="entry name" value="ENDOLAPTASE"/>
</dbReference>
<reference evidence="6" key="1">
    <citation type="journal article" date="2019" name="Int. J. Syst. Evol. Microbiol.">
        <title>The Global Catalogue of Microorganisms (GCM) 10K type strain sequencing project: providing services to taxonomists for standard genome sequencing and annotation.</title>
        <authorList>
            <consortium name="The Broad Institute Genomics Platform"/>
            <consortium name="The Broad Institute Genome Sequencing Center for Infectious Disease"/>
            <person name="Wu L."/>
            <person name="Ma J."/>
        </authorList>
    </citation>
    <scope>NUCLEOTIDE SEQUENCE [LARGE SCALE GENOMIC DNA]</scope>
    <source>
        <strain evidence="6">JCM 17326</strain>
    </source>
</reference>
<dbReference type="SMART" id="SM00382">
    <property type="entry name" value="AAA"/>
    <property type="match status" value="1"/>
</dbReference>
<sequence length="1006" mass="110486">MTTTNHHEGLRAPGSGPTDPDAVTRKKMQFWDRSKFLIVLVLAYLILTWKVMADFEGIISFPEAAREIAQSYQWIFWLLGAEVARQLHFLVSEHWSAYHRFWSQRVFGGFERWTHRRFDDWTRYRLSRALKIAFFVTVIALVLGAVLDVSPFLALLRAPALIWQAMPFLIQIVFLFFVVIIQFVGLFWFLSRGGVETYFPDDIKTRFRDVWGQDHVVERVQENIVFLERPDEIEKRGGYVPSGLLLWGPPGTGKTLMAEAVAGETGKPYVFVDPGAFTNMFMGIGILKVKSLFRKLRKLALRYGGVIVFFDEADSLGKRGRLAQQGPPGQGGGFSGMNGHHGCHGVNYLSEETRQVLAFRAGRQAEEEPGRRNRFFMGGGGMNGSGDPGTLQALLTELSGLKKPRGFFNRLVRRLLGMRPKPPPKYRILVMMATNRPDALDEALLRPGRIDRIYKVGYPSKAGRVRTYQGYFDKVAHELTPEQIDKLATITPYATGATIKDLVNESLITAIRDGREIITWSDVLRAKRLKQLGPPEDVEYIERERHAVAVHEACHAVVAYVTRFHLEIDIATIEKGADYLGMVASIKPEDQFTRWKSEHEADIMVSLASLAGERMFFGEDNSSGVSGDLYSATYLTAMMESYWGMGSGVTSLPALQELEIMGGKAMRKRVPGTGGIGITEREPARNQTDMTPDVLGERIEFNLVRLLEKTEALLQEHRREVLCLAHALETHKTLNGDDVVAIIRGRTGPLIDGTIYASDDLYQDLEEYHRDAARAHKEHSHIERDLPGRVEDEVELQPAAFGAPAGTAVQILAPGQVAPLVPPPAASGSIVPVAEVLPAESPDRPEFVPWAPASPAPEPVSRSGPMGGHAAPLPVAVPAPQPAGGPRKGVARFWLVIASLLGLVALSIIAALAVTGTMSAGTNAAASPVASPGLLLLLFVVVVAVIVGAGLAFVAIKGVRAAQAKAERERDQAHARAQLLAAAMDPDTAMRLLGYDGNGTDGRNGM</sequence>
<evidence type="ECO:0000256" key="2">
    <source>
        <dbReference type="SAM" id="MobiDB-lite"/>
    </source>
</evidence>
<comment type="caution">
    <text evidence="5">The sequence shown here is derived from an EMBL/GenBank/DDBJ whole genome shotgun (WGS) entry which is preliminary data.</text>
</comment>
<keyword evidence="3" id="KW-1133">Transmembrane helix</keyword>
<keyword evidence="1" id="KW-0547">Nucleotide-binding</keyword>
<feature type="region of interest" description="Disordered" evidence="2">
    <location>
        <begin position="1"/>
        <end position="21"/>
    </location>
</feature>
<dbReference type="InterPro" id="IPR000642">
    <property type="entry name" value="Peptidase_M41"/>
</dbReference>
<dbReference type="InterPro" id="IPR003593">
    <property type="entry name" value="AAA+_ATPase"/>
</dbReference>
<dbReference type="InterPro" id="IPR003959">
    <property type="entry name" value="ATPase_AAA_core"/>
</dbReference>
<keyword evidence="1" id="KW-0067">ATP-binding</keyword>
<feature type="domain" description="AAA+ ATPase" evidence="4">
    <location>
        <begin position="240"/>
        <end position="460"/>
    </location>
</feature>
<feature type="transmembrane region" description="Helical" evidence="3">
    <location>
        <begin position="132"/>
        <end position="156"/>
    </location>
</feature>
<dbReference type="PANTHER" id="PTHR23076:SF97">
    <property type="entry name" value="ATP-DEPENDENT ZINC METALLOPROTEASE YME1L1"/>
    <property type="match status" value="1"/>
</dbReference>
<evidence type="ECO:0000256" key="1">
    <source>
        <dbReference type="RuleBase" id="RU003651"/>
    </source>
</evidence>
<feature type="compositionally biased region" description="Basic and acidic residues" evidence="2">
    <location>
        <begin position="1"/>
        <end position="10"/>
    </location>
</feature>
<keyword evidence="3" id="KW-0812">Transmembrane</keyword>
<keyword evidence="6" id="KW-1185">Reference proteome</keyword>
<name>A0ABP6VQV7_9ACTN</name>
<dbReference type="InterPro" id="IPR003960">
    <property type="entry name" value="ATPase_AAA_CS"/>
</dbReference>
<dbReference type="Pfam" id="PF00004">
    <property type="entry name" value="AAA"/>
    <property type="match status" value="2"/>
</dbReference>
<dbReference type="EMBL" id="BAABDQ010000003">
    <property type="protein sequence ID" value="GAA3539795.1"/>
    <property type="molecule type" value="Genomic_DNA"/>
</dbReference>
<dbReference type="SUPFAM" id="SSF52540">
    <property type="entry name" value="P-loop containing nucleoside triphosphate hydrolases"/>
    <property type="match status" value="1"/>
</dbReference>
<dbReference type="Pfam" id="PF01434">
    <property type="entry name" value="Peptidase_M41"/>
    <property type="match status" value="1"/>
</dbReference>
<dbReference type="SUPFAM" id="SSF140990">
    <property type="entry name" value="FtsH protease domain-like"/>
    <property type="match status" value="1"/>
</dbReference>
<evidence type="ECO:0000313" key="6">
    <source>
        <dbReference type="Proteomes" id="UP001500630"/>
    </source>
</evidence>
<dbReference type="InterPro" id="IPR037219">
    <property type="entry name" value="Peptidase_M41-like"/>
</dbReference>
<accession>A0ABP6VQV7</accession>